<evidence type="ECO:0000313" key="2">
    <source>
        <dbReference type="Proteomes" id="UP001447188"/>
    </source>
</evidence>
<name>A0ABR3GY68_9PEZI</name>
<keyword evidence="2" id="KW-1185">Reference proteome</keyword>
<accession>A0ABR3GY68</accession>
<sequence length="117" mass="13229">MSETPALRSEECYREIAALQEIVFASINTLDSLLELSETEEQDKNTCMNVGLKIMHDMEDFKALVVPKFSDSSLFLALMVAQKGAHEALMDFVRDKGSLQDIREKLAIYHDAVQDFV</sequence>
<dbReference type="EMBL" id="JBBBZM010000001">
    <property type="protein sequence ID" value="KAL0640895.1"/>
    <property type="molecule type" value="Genomic_DNA"/>
</dbReference>
<organism evidence="1 2">
    <name type="scientific">Discina gigas</name>
    <dbReference type="NCBI Taxonomy" id="1032678"/>
    <lineage>
        <taxon>Eukaryota</taxon>
        <taxon>Fungi</taxon>
        <taxon>Dikarya</taxon>
        <taxon>Ascomycota</taxon>
        <taxon>Pezizomycotina</taxon>
        <taxon>Pezizomycetes</taxon>
        <taxon>Pezizales</taxon>
        <taxon>Discinaceae</taxon>
        <taxon>Discina</taxon>
    </lineage>
</organism>
<proteinExistence type="predicted"/>
<dbReference type="Proteomes" id="UP001447188">
    <property type="component" value="Unassembled WGS sequence"/>
</dbReference>
<protein>
    <submittedName>
        <fullName evidence="1">Uncharacterized protein</fullName>
    </submittedName>
</protein>
<comment type="caution">
    <text evidence="1">The sequence shown here is derived from an EMBL/GenBank/DDBJ whole genome shotgun (WGS) entry which is preliminary data.</text>
</comment>
<evidence type="ECO:0000313" key="1">
    <source>
        <dbReference type="EMBL" id="KAL0640895.1"/>
    </source>
</evidence>
<gene>
    <name evidence="1" type="ORF">Q9L58_000203</name>
</gene>
<reference evidence="1 2" key="1">
    <citation type="submission" date="2024-02" db="EMBL/GenBank/DDBJ databases">
        <title>Discinaceae phylogenomics.</title>
        <authorList>
            <person name="Dirks A.C."/>
            <person name="James T.Y."/>
        </authorList>
    </citation>
    <scope>NUCLEOTIDE SEQUENCE [LARGE SCALE GENOMIC DNA]</scope>
    <source>
        <strain evidence="1 2">ACD0624</strain>
    </source>
</reference>